<dbReference type="GO" id="GO:0005886">
    <property type="term" value="C:plasma membrane"/>
    <property type="evidence" value="ECO:0007669"/>
    <property type="project" value="UniProtKB-SubCell"/>
</dbReference>
<dbReference type="GO" id="GO:0015677">
    <property type="term" value="P:copper ion import"/>
    <property type="evidence" value="ECO:0007669"/>
    <property type="project" value="TreeGrafter"/>
</dbReference>
<evidence type="ECO:0000256" key="14">
    <source>
        <dbReference type="SAM" id="Phobius"/>
    </source>
</evidence>
<dbReference type="PANTHER" id="PTHR32361:SF9">
    <property type="entry name" value="FERRIC REDUCTASE TRANSMEMBRANE COMPONENT 3-RELATED"/>
    <property type="match status" value="1"/>
</dbReference>
<dbReference type="Gene3D" id="3.40.50.80">
    <property type="entry name" value="Nucleotide-binding domain of ferredoxin-NADP reductase (FNR) module"/>
    <property type="match status" value="1"/>
</dbReference>
<keyword evidence="10" id="KW-0406">Ion transport</keyword>
<dbReference type="InterPro" id="IPR013112">
    <property type="entry name" value="FAD-bd_8"/>
</dbReference>
<evidence type="ECO:0000256" key="8">
    <source>
        <dbReference type="ARBA" id="ARBA00022989"/>
    </source>
</evidence>
<dbReference type="Pfam" id="PF08022">
    <property type="entry name" value="FAD_binding_8"/>
    <property type="match status" value="1"/>
</dbReference>
<comment type="catalytic activity">
    <reaction evidence="13">
        <text>2 a Fe(II)-siderophore + NADP(+) + H(+) = 2 a Fe(III)-siderophore + NADPH</text>
        <dbReference type="Rhea" id="RHEA:28795"/>
        <dbReference type="Rhea" id="RHEA-COMP:11342"/>
        <dbReference type="Rhea" id="RHEA-COMP:11344"/>
        <dbReference type="ChEBI" id="CHEBI:15378"/>
        <dbReference type="ChEBI" id="CHEBI:29033"/>
        <dbReference type="ChEBI" id="CHEBI:29034"/>
        <dbReference type="ChEBI" id="CHEBI:57783"/>
        <dbReference type="ChEBI" id="CHEBI:58349"/>
        <dbReference type="EC" id="1.16.1.9"/>
    </reaction>
</comment>
<keyword evidence="9" id="KW-0560">Oxidoreductase</keyword>
<evidence type="ECO:0000256" key="13">
    <source>
        <dbReference type="ARBA" id="ARBA00048483"/>
    </source>
</evidence>
<dbReference type="InterPro" id="IPR013130">
    <property type="entry name" value="Fe3_Rdtase_TM_dom"/>
</dbReference>
<dbReference type="SUPFAM" id="SSF52343">
    <property type="entry name" value="Ferredoxin reductase-like, C-terminal NADP-linked domain"/>
    <property type="match status" value="1"/>
</dbReference>
<feature type="transmembrane region" description="Helical" evidence="14">
    <location>
        <begin position="268"/>
        <end position="286"/>
    </location>
</feature>
<comment type="caution">
    <text evidence="16">The sequence shown here is derived from an EMBL/GenBank/DDBJ whole genome shotgun (WGS) entry which is preliminary data.</text>
</comment>
<dbReference type="InterPro" id="IPR017938">
    <property type="entry name" value="Riboflavin_synthase-like_b-brl"/>
</dbReference>
<evidence type="ECO:0000256" key="9">
    <source>
        <dbReference type="ARBA" id="ARBA00023002"/>
    </source>
</evidence>
<keyword evidence="6 14" id="KW-0812">Transmembrane</keyword>
<feature type="transmembrane region" description="Helical" evidence="14">
    <location>
        <begin position="205"/>
        <end position="223"/>
    </location>
</feature>
<evidence type="ECO:0000256" key="2">
    <source>
        <dbReference type="ARBA" id="ARBA00006278"/>
    </source>
</evidence>
<dbReference type="EMBL" id="JABBWE010000075">
    <property type="protein sequence ID" value="KAG1787778.1"/>
    <property type="molecule type" value="Genomic_DNA"/>
</dbReference>
<keyword evidence="17" id="KW-1185">Reference proteome</keyword>
<feature type="domain" description="FAD-binding FR-type" evidence="15">
    <location>
        <begin position="308"/>
        <end position="426"/>
    </location>
</feature>
<keyword evidence="4" id="KW-0813">Transport</keyword>
<name>A0A9P7AEQ4_9AGAM</name>
<dbReference type="Proteomes" id="UP000719766">
    <property type="component" value="Unassembled WGS sequence"/>
</dbReference>
<dbReference type="InterPro" id="IPR051410">
    <property type="entry name" value="Ferric/Cupric_Reductase"/>
</dbReference>
<evidence type="ECO:0000256" key="12">
    <source>
        <dbReference type="ARBA" id="ARBA00023180"/>
    </source>
</evidence>
<dbReference type="SFLD" id="SFLDS00052">
    <property type="entry name" value="Ferric_Reductase_Domain"/>
    <property type="match status" value="1"/>
</dbReference>
<comment type="subcellular location">
    <subcellularLocation>
        <location evidence="1">Cell membrane</location>
        <topology evidence="1">Multi-pass membrane protein</topology>
    </subcellularLocation>
</comment>
<gene>
    <name evidence="16" type="ORF">HD556DRAFT_1407738</name>
</gene>
<dbReference type="CDD" id="cd06186">
    <property type="entry name" value="NOX_Duox_like_FAD_NADP"/>
    <property type="match status" value="1"/>
</dbReference>
<feature type="transmembrane region" description="Helical" evidence="14">
    <location>
        <begin position="135"/>
        <end position="155"/>
    </location>
</feature>
<dbReference type="SUPFAM" id="SSF63380">
    <property type="entry name" value="Riboflavin synthase domain-like"/>
    <property type="match status" value="1"/>
</dbReference>
<keyword evidence="11 14" id="KW-0472">Membrane</keyword>
<keyword evidence="7" id="KW-0249">Electron transport</keyword>
<dbReference type="Pfam" id="PF08030">
    <property type="entry name" value="NAD_binding_6"/>
    <property type="match status" value="1"/>
</dbReference>
<evidence type="ECO:0000313" key="17">
    <source>
        <dbReference type="Proteomes" id="UP000719766"/>
    </source>
</evidence>
<dbReference type="PROSITE" id="PS51384">
    <property type="entry name" value="FAD_FR"/>
    <property type="match status" value="1"/>
</dbReference>
<reference evidence="16" key="1">
    <citation type="journal article" date="2020" name="New Phytol.">
        <title>Comparative genomics reveals dynamic genome evolution in host specialist ectomycorrhizal fungi.</title>
        <authorList>
            <person name="Lofgren L.A."/>
            <person name="Nguyen N.H."/>
            <person name="Vilgalys R."/>
            <person name="Ruytinx J."/>
            <person name="Liao H.L."/>
            <person name="Branco S."/>
            <person name="Kuo A."/>
            <person name="LaButti K."/>
            <person name="Lipzen A."/>
            <person name="Andreopoulos W."/>
            <person name="Pangilinan J."/>
            <person name="Riley R."/>
            <person name="Hundley H."/>
            <person name="Na H."/>
            <person name="Barry K."/>
            <person name="Grigoriev I.V."/>
            <person name="Stajich J.E."/>
            <person name="Kennedy P.G."/>
        </authorList>
    </citation>
    <scope>NUCLEOTIDE SEQUENCE</scope>
    <source>
        <strain evidence="16">S12</strain>
    </source>
</reference>
<dbReference type="EC" id="1.16.1.9" evidence="3"/>
<organism evidence="16 17">
    <name type="scientific">Suillus plorans</name>
    <dbReference type="NCBI Taxonomy" id="116603"/>
    <lineage>
        <taxon>Eukaryota</taxon>
        <taxon>Fungi</taxon>
        <taxon>Dikarya</taxon>
        <taxon>Basidiomycota</taxon>
        <taxon>Agaricomycotina</taxon>
        <taxon>Agaricomycetes</taxon>
        <taxon>Agaricomycetidae</taxon>
        <taxon>Boletales</taxon>
        <taxon>Suillineae</taxon>
        <taxon>Suillaceae</taxon>
        <taxon>Suillus</taxon>
    </lineage>
</organism>
<dbReference type="SFLD" id="SFLDG01168">
    <property type="entry name" value="Ferric_reductase_subgroup_(FRE"/>
    <property type="match status" value="1"/>
</dbReference>
<dbReference type="Pfam" id="PF01794">
    <property type="entry name" value="Ferric_reduct"/>
    <property type="match status" value="1"/>
</dbReference>
<evidence type="ECO:0000256" key="3">
    <source>
        <dbReference type="ARBA" id="ARBA00012668"/>
    </source>
</evidence>
<dbReference type="PANTHER" id="PTHR32361">
    <property type="entry name" value="FERRIC/CUPRIC REDUCTASE TRANSMEMBRANE COMPONENT"/>
    <property type="match status" value="1"/>
</dbReference>
<feature type="transmembrane region" description="Helical" evidence="14">
    <location>
        <begin position="6"/>
        <end position="27"/>
    </location>
</feature>
<dbReference type="GeneID" id="64597824"/>
<feature type="transmembrane region" description="Helical" evidence="14">
    <location>
        <begin position="167"/>
        <end position="184"/>
    </location>
</feature>
<dbReference type="InterPro" id="IPR013121">
    <property type="entry name" value="Fe_red_NAD-bd_6"/>
</dbReference>
<evidence type="ECO:0000256" key="11">
    <source>
        <dbReference type="ARBA" id="ARBA00023136"/>
    </source>
</evidence>
<dbReference type="InterPro" id="IPR039261">
    <property type="entry name" value="FNR_nucleotide-bd"/>
</dbReference>
<evidence type="ECO:0000256" key="10">
    <source>
        <dbReference type="ARBA" id="ARBA00023065"/>
    </source>
</evidence>
<dbReference type="OrthoDB" id="17725at2759"/>
<dbReference type="AlphaFoldDB" id="A0A9P7AEQ4"/>
<feature type="transmembrane region" description="Helical" evidence="14">
    <location>
        <begin position="292"/>
        <end position="311"/>
    </location>
</feature>
<dbReference type="GO" id="GO:0006826">
    <property type="term" value="P:iron ion transport"/>
    <property type="evidence" value="ECO:0007669"/>
    <property type="project" value="TreeGrafter"/>
</dbReference>
<evidence type="ECO:0000256" key="1">
    <source>
        <dbReference type="ARBA" id="ARBA00004651"/>
    </source>
</evidence>
<accession>A0A9P7AEQ4</accession>
<evidence type="ECO:0000256" key="4">
    <source>
        <dbReference type="ARBA" id="ARBA00022448"/>
    </source>
</evidence>
<feature type="transmembrane region" description="Helical" evidence="14">
    <location>
        <begin position="239"/>
        <end position="256"/>
    </location>
</feature>
<evidence type="ECO:0000256" key="6">
    <source>
        <dbReference type="ARBA" id="ARBA00022692"/>
    </source>
</evidence>
<dbReference type="GO" id="GO:0006879">
    <property type="term" value="P:intracellular iron ion homeostasis"/>
    <property type="evidence" value="ECO:0007669"/>
    <property type="project" value="TreeGrafter"/>
</dbReference>
<evidence type="ECO:0000256" key="7">
    <source>
        <dbReference type="ARBA" id="ARBA00022982"/>
    </source>
</evidence>
<protein>
    <recommendedName>
        <fullName evidence="3">ferric-chelate reductase (NADPH)</fullName>
        <ecNumber evidence="3">1.16.1.9</ecNumber>
    </recommendedName>
</protein>
<evidence type="ECO:0000313" key="16">
    <source>
        <dbReference type="EMBL" id="KAG1787778.1"/>
    </source>
</evidence>
<evidence type="ECO:0000259" key="15">
    <source>
        <dbReference type="PROSITE" id="PS51384"/>
    </source>
</evidence>
<keyword evidence="12" id="KW-0325">Glycoprotein</keyword>
<dbReference type="RefSeq" id="XP_041155094.1">
    <property type="nucleotide sequence ID" value="XM_041304060.1"/>
</dbReference>
<dbReference type="GO" id="GO:0052851">
    <property type="term" value="F:ferric-chelate reductase (NADPH) activity"/>
    <property type="evidence" value="ECO:0007669"/>
    <property type="project" value="UniProtKB-EC"/>
</dbReference>
<proteinExistence type="inferred from homology"/>
<keyword evidence="5" id="KW-1003">Cell membrane</keyword>
<keyword evidence="8 14" id="KW-1133">Transmembrane helix</keyword>
<dbReference type="InterPro" id="IPR017927">
    <property type="entry name" value="FAD-bd_FR_type"/>
</dbReference>
<sequence length="587" mass="64460">MGLDDNLVYHADILIFGIILIFTLASLPRAYARLSRRSEWSQGHFLRSITPLPATKPTFNAKRTPLAPVEPESFVDLDHGNSSTACAPLSSEHQNSLMHVVDEKALPKKPNHGPTVSSIWHHVAFVLRYRVHENYSVNQVLLILAYIIIIFYVSFYQSDPFTDPHRAGFVIASQIPFVYALATKNNIIGMMVGVGYEKLNFLHRLVGKLMVIGANVHFIGYVYKWSLAGDIYSKLTEDYVRWGIVALVCLDILGFCSTEYVRSKSYNLFITSHVASLIIFLFAACYHEPTCVPYVIAACVFYILDHVVRAIKTRITTAKLQPLPELGITRVEVPSINAGWRAGQHVRLRVLSSSMGWWGWSEVHPFTIANVAETSEGMVLMCKKTGHWTGSLFSMAQTASYGETGKEVGRDVRVMVEGPYGGVGHTVMSSYSGAMFAVGGSGISFALSAVPDLIQAATGVKVIDIIWSVQDPSSLTPLLPLLTNLVQQNSSTRVNVHVYYTRAISTSFHRAYLPQGITILPGRPKLGKLLDGAITDTISAGGSNGVFVGVCGPLSLANSMARVVRYSDVRLCTAVGGVKLHEETFGW</sequence>
<comment type="similarity">
    <text evidence="2">Belongs to the ferric reductase (FRE) family.</text>
</comment>
<evidence type="ECO:0000256" key="5">
    <source>
        <dbReference type="ARBA" id="ARBA00022475"/>
    </source>
</evidence>